<sequence>MKRYFLFLIVFFALFSCQEDVKFNTPAFQAMKDNVFWRAVQARATLYSGGNLVIEAYTATEVVTLNTGGIATGIYVIANTPSNTANYVYKDPLTKESVTFSSGFNVGDGEIEITEYDVVNKTVSGTFKCNLVNILDNPLFGPTLNFQYGVFYKVPVTVQ</sequence>
<feature type="chain" id="PRO_5045845672" evidence="1">
    <location>
        <begin position="19"/>
        <end position="159"/>
    </location>
</feature>
<dbReference type="EMBL" id="JBBYHU010000044">
    <property type="protein sequence ID" value="MEL1242430.1"/>
    <property type="molecule type" value="Genomic_DNA"/>
</dbReference>
<evidence type="ECO:0000256" key="1">
    <source>
        <dbReference type="SAM" id="SignalP"/>
    </source>
</evidence>
<comment type="caution">
    <text evidence="2">The sequence shown here is derived from an EMBL/GenBank/DDBJ whole genome shotgun (WGS) entry which is preliminary data.</text>
</comment>
<keyword evidence="1" id="KW-0732">Signal</keyword>
<protein>
    <submittedName>
        <fullName evidence="2">DUF6252 family protein</fullName>
    </submittedName>
</protein>
<evidence type="ECO:0000313" key="2">
    <source>
        <dbReference type="EMBL" id="MEL1242430.1"/>
    </source>
</evidence>
<proteinExistence type="predicted"/>
<feature type="signal peptide" evidence="1">
    <location>
        <begin position="1"/>
        <end position="18"/>
    </location>
</feature>
<keyword evidence="3" id="KW-1185">Reference proteome</keyword>
<name>A0ABU9HQL2_9FLAO</name>
<dbReference type="Proteomes" id="UP001398556">
    <property type="component" value="Unassembled WGS sequence"/>
</dbReference>
<dbReference type="PROSITE" id="PS51257">
    <property type="entry name" value="PROKAR_LIPOPROTEIN"/>
    <property type="match status" value="1"/>
</dbReference>
<dbReference type="RefSeq" id="WP_341701628.1">
    <property type="nucleotide sequence ID" value="NZ_JBBYHU010000044.1"/>
</dbReference>
<accession>A0ABU9HQL2</accession>
<dbReference type="Pfam" id="PF19765">
    <property type="entry name" value="DUF6252"/>
    <property type="match status" value="1"/>
</dbReference>
<evidence type="ECO:0000313" key="3">
    <source>
        <dbReference type="Proteomes" id="UP001398556"/>
    </source>
</evidence>
<reference evidence="2 3" key="1">
    <citation type="submission" date="2024-04" db="EMBL/GenBank/DDBJ databases">
        <title>Flavobacterium sp. DGU99 16S ribosomal RNA gene Genome sequencing and assembly.</title>
        <authorList>
            <person name="Park S."/>
        </authorList>
    </citation>
    <scope>NUCLEOTIDE SEQUENCE [LARGE SCALE GENOMIC DNA]</scope>
    <source>
        <strain evidence="2 3">DGU99</strain>
    </source>
</reference>
<dbReference type="InterPro" id="IPR046219">
    <property type="entry name" value="DUF6252"/>
</dbReference>
<gene>
    <name evidence="2" type="ORF">AAEO59_15345</name>
</gene>
<organism evidence="2 3">
    <name type="scientific">Flavobacterium flavipallidum</name>
    <dbReference type="NCBI Taxonomy" id="3139140"/>
    <lineage>
        <taxon>Bacteria</taxon>
        <taxon>Pseudomonadati</taxon>
        <taxon>Bacteroidota</taxon>
        <taxon>Flavobacteriia</taxon>
        <taxon>Flavobacteriales</taxon>
        <taxon>Flavobacteriaceae</taxon>
        <taxon>Flavobacterium</taxon>
    </lineage>
</organism>